<organism evidence="6 7">
    <name type="scientific">Aquabacter spiritensis</name>
    <dbReference type="NCBI Taxonomy" id="933073"/>
    <lineage>
        <taxon>Bacteria</taxon>
        <taxon>Pseudomonadati</taxon>
        <taxon>Pseudomonadota</taxon>
        <taxon>Alphaproteobacteria</taxon>
        <taxon>Hyphomicrobiales</taxon>
        <taxon>Xanthobacteraceae</taxon>
        <taxon>Aquabacter</taxon>
    </lineage>
</organism>
<dbReference type="Proteomes" id="UP000294664">
    <property type="component" value="Unassembled WGS sequence"/>
</dbReference>
<dbReference type="InterPro" id="IPR006913">
    <property type="entry name" value="CENP-V/GFA"/>
</dbReference>
<feature type="domain" description="CENP-V/GFA" evidence="5">
    <location>
        <begin position="6"/>
        <end position="123"/>
    </location>
</feature>
<evidence type="ECO:0000313" key="6">
    <source>
        <dbReference type="EMBL" id="TCT02274.1"/>
    </source>
</evidence>
<evidence type="ECO:0000313" key="7">
    <source>
        <dbReference type="Proteomes" id="UP000294664"/>
    </source>
</evidence>
<dbReference type="OrthoDB" id="9807246at2"/>
<dbReference type="AlphaFoldDB" id="A0A4R3LPB2"/>
<dbReference type="PROSITE" id="PS51891">
    <property type="entry name" value="CENP_V_GFA"/>
    <property type="match status" value="1"/>
</dbReference>
<evidence type="ECO:0000256" key="3">
    <source>
        <dbReference type="ARBA" id="ARBA00022833"/>
    </source>
</evidence>
<dbReference type="GO" id="GO:0046872">
    <property type="term" value="F:metal ion binding"/>
    <property type="evidence" value="ECO:0007669"/>
    <property type="project" value="UniProtKB-KW"/>
</dbReference>
<proteinExistence type="inferred from homology"/>
<comment type="similarity">
    <text evidence="1">Belongs to the Gfa family.</text>
</comment>
<dbReference type="Gene3D" id="3.90.1590.10">
    <property type="entry name" value="glutathione-dependent formaldehyde- activating enzyme (gfa)"/>
    <property type="match status" value="1"/>
</dbReference>
<sequence length="138" mass="14741">MTTKAYTGGCACGAIRYEIAADPIMAGHCQCRDCQYDSGTGHASHLAFPRAAARLSGPATHWDKPAASGNMVTRAFCPTCGTPVYSTNAAMPDLVFVRAASLDDPARFVPQLVVWTRSGQAWDTLDPTLPKFETMPAM</sequence>
<comment type="caution">
    <text evidence="6">The sequence shown here is derived from an EMBL/GenBank/DDBJ whole genome shotgun (WGS) entry which is preliminary data.</text>
</comment>
<keyword evidence="2" id="KW-0479">Metal-binding</keyword>
<evidence type="ECO:0000256" key="1">
    <source>
        <dbReference type="ARBA" id="ARBA00005495"/>
    </source>
</evidence>
<accession>A0A4R3LPB2</accession>
<evidence type="ECO:0000259" key="5">
    <source>
        <dbReference type="PROSITE" id="PS51891"/>
    </source>
</evidence>
<evidence type="ECO:0000256" key="4">
    <source>
        <dbReference type="ARBA" id="ARBA00023239"/>
    </source>
</evidence>
<protein>
    <recommendedName>
        <fullName evidence="5">CENP-V/GFA domain-containing protein</fullName>
    </recommendedName>
</protein>
<gene>
    <name evidence="6" type="ORF">EDC64_114135</name>
</gene>
<dbReference type="EMBL" id="SMAI01000014">
    <property type="protein sequence ID" value="TCT02274.1"/>
    <property type="molecule type" value="Genomic_DNA"/>
</dbReference>
<reference evidence="6 7" key="1">
    <citation type="submission" date="2019-03" db="EMBL/GenBank/DDBJ databases">
        <title>Genomic Encyclopedia of Type Strains, Phase IV (KMG-IV): sequencing the most valuable type-strain genomes for metagenomic binning, comparative biology and taxonomic classification.</title>
        <authorList>
            <person name="Goeker M."/>
        </authorList>
    </citation>
    <scope>NUCLEOTIDE SEQUENCE [LARGE SCALE GENOMIC DNA]</scope>
    <source>
        <strain evidence="6 7">DSM 9035</strain>
    </source>
</reference>
<keyword evidence="3" id="KW-0862">Zinc</keyword>
<keyword evidence="7" id="KW-1185">Reference proteome</keyword>
<dbReference type="PANTHER" id="PTHR33337">
    <property type="entry name" value="GFA DOMAIN-CONTAINING PROTEIN"/>
    <property type="match status" value="1"/>
</dbReference>
<name>A0A4R3LPB2_9HYPH</name>
<keyword evidence="4" id="KW-0456">Lyase</keyword>
<dbReference type="RefSeq" id="WP_132034419.1">
    <property type="nucleotide sequence ID" value="NZ_SMAI01000014.1"/>
</dbReference>
<dbReference type="SUPFAM" id="SSF51316">
    <property type="entry name" value="Mss4-like"/>
    <property type="match status" value="1"/>
</dbReference>
<dbReference type="Pfam" id="PF04828">
    <property type="entry name" value="GFA"/>
    <property type="match status" value="1"/>
</dbReference>
<evidence type="ECO:0000256" key="2">
    <source>
        <dbReference type="ARBA" id="ARBA00022723"/>
    </source>
</evidence>
<dbReference type="InterPro" id="IPR011057">
    <property type="entry name" value="Mss4-like_sf"/>
</dbReference>
<dbReference type="GO" id="GO:0016846">
    <property type="term" value="F:carbon-sulfur lyase activity"/>
    <property type="evidence" value="ECO:0007669"/>
    <property type="project" value="InterPro"/>
</dbReference>
<dbReference type="PANTHER" id="PTHR33337:SF40">
    <property type="entry name" value="CENP-V_GFA DOMAIN-CONTAINING PROTEIN-RELATED"/>
    <property type="match status" value="1"/>
</dbReference>